<dbReference type="Gene3D" id="3.10.100.10">
    <property type="entry name" value="Mannose-Binding Protein A, subunit A"/>
    <property type="match status" value="1"/>
</dbReference>
<sequence>MRLRYLILLLFTCLVNGQQKMMKIFGKVLDADLNGGISKPNAVCVEECFQKSDCILVFMNSDGQCLSFDFNSTEQLTVLETAKTDNLFVAFKVSHLKKFKIPNDFLFQTQFLLSQCPAYESMDLSITVGGESIPWIKNGNEYLFKKCVGDWKMFKRVDDVTVCMQTFEISALSLEGAIQVCDEIGGYKLTGIQTEKELDWVYSRINQTKWGYFDGFWIGAKRQAAYSGKKNDTNFEFIDKYTDLDQELYARRGFITGENEINGKAEDCLIICQVFSGYYKRYINDVSCISYPQGLGVVCGYQLV</sequence>
<dbReference type="FunCoup" id="E3NNQ8">
    <property type="interactions" value="1074"/>
</dbReference>
<dbReference type="Pfam" id="PF08277">
    <property type="entry name" value="PAN_3"/>
    <property type="match status" value="1"/>
</dbReference>
<feature type="domain" description="PAN-3" evidence="2">
    <location>
        <begin position="5"/>
        <end position="144"/>
    </location>
</feature>
<dbReference type="InterPro" id="IPR016187">
    <property type="entry name" value="CTDL_fold"/>
</dbReference>
<dbReference type="Proteomes" id="UP000008281">
    <property type="component" value="Unassembled WGS sequence"/>
</dbReference>
<dbReference type="STRING" id="31234.E3NNQ8"/>
<feature type="chain" id="PRO_5003176879" description="PAN-3 domain-containing protein" evidence="1">
    <location>
        <begin position="18"/>
        <end position="304"/>
    </location>
</feature>
<dbReference type="InterPro" id="IPR006583">
    <property type="entry name" value="PAN-3_domain"/>
</dbReference>
<dbReference type="PANTHER" id="PTHR47629">
    <property type="entry name" value="C-TYPE LECTIN-RELATED"/>
    <property type="match status" value="1"/>
</dbReference>
<dbReference type="eggNOG" id="KOG4297">
    <property type="taxonomic scope" value="Eukaryota"/>
</dbReference>
<dbReference type="InterPro" id="IPR016186">
    <property type="entry name" value="C-type_lectin-like/link_sf"/>
</dbReference>
<evidence type="ECO:0000313" key="4">
    <source>
        <dbReference type="Proteomes" id="UP000008281"/>
    </source>
</evidence>
<keyword evidence="4" id="KW-1185">Reference proteome</keyword>
<proteinExistence type="predicted"/>
<dbReference type="OrthoDB" id="5841182at2759"/>
<organism evidence="4">
    <name type="scientific">Caenorhabditis remanei</name>
    <name type="common">Caenorhabditis vulgaris</name>
    <dbReference type="NCBI Taxonomy" id="31234"/>
    <lineage>
        <taxon>Eukaryota</taxon>
        <taxon>Metazoa</taxon>
        <taxon>Ecdysozoa</taxon>
        <taxon>Nematoda</taxon>
        <taxon>Chromadorea</taxon>
        <taxon>Rhabditida</taxon>
        <taxon>Rhabditina</taxon>
        <taxon>Rhabditomorpha</taxon>
        <taxon>Rhabditoidea</taxon>
        <taxon>Rhabditidae</taxon>
        <taxon>Peloderinae</taxon>
        <taxon>Caenorhabditis</taxon>
    </lineage>
</organism>
<keyword evidence="1" id="KW-0732">Signal</keyword>
<dbReference type="AlphaFoldDB" id="E3NNQ8"/>
<name>E3NNQ8_CAERE</name>
<gene>
    <name evidence="3" type="ORF">CRE_21038</name>
</gene>
<reference evidence="3" key="1">
    <citation type="submission" date="2007-07" db="EMBL/GenBank/DDBJ databases">
        <title>PCAP assembly of the Caenorhabditis remanei genome.</title>
        <authorList>
            <consortium name="The Caenorhabditis remanei Sequencing Consortium"/>
            <person name="Wilson R.K."/>
        </authorList>
    </citation>
    <scope>NUCLEOTIDE SEQUENCE [LARGE SCALE GENOMIC DNA]</scope>
    <source>
        <strain evidence="3">PB4641</strain>
    </source>
</reference>
<dbReference type="SMART" id="SM00605">
    <property type="entry name" value="CW"/>
    <property type="match status" value="1"/>
</dbReference>
<protein>
    <recommendedName>
        <fullName evidence="2">PAN-3 domain-containing protein</fullName>
    </recommendedName>
</protein>
<evidence type="ECO:0000313" key="3">
    <source>
        <dbReference type="EMBL" id="EFP11536.1"/>
    </source>
</evidence>
<evidence type="ECO:0000259" key="2">
    <source>
        <dbReference type="SMART" id="SM00605"/>
    </source>
</evidence>
<dbReference type="InParanoid" id="E3NNQ8"/>
<evidence type="ECO:0000256" key="1">
    <source>
        <dbReference type="SAM" id="SignalP"/>
    </source>
</evidence>
<dbReference type="SUPFAM" id="SSF56436">
    <property type="entry name" value="C-type lectin-like"/>
    <property type="match status" value="1"/>
</dbReference>
<dbReference type="HOGENOM" id="CLU_078891_0_0_1"/>
<dbReference type="EMBL" id="DS269241">
    <property type="protein sequence ID" value="EFP11536.1"/>
    <property type="molecule type" value="Genomic_DNA"/>
</dbReference>
<dbReference type="CDD" id="cd00037">
    <property type="entry name" value="CLECT"/>
    <property type="match status" value="1"/>
</dbReference>
<dbReference type="PANTHER" id="PTHR47629:SF5">
    <property type="entry name" value="C-TYPE LECTIN-RELATED"/>
    <property type="match status" value="1"/>
</dbReference>
<feature type="signal peptide" evidence="1">
    <location>
        <begin position="1"/>
        <end position="17"/>
    </location>
</feature>
<accession>E3NNQ8</accession>